<dbReference type="EMBL" id="FWZT01000002">
    <property type="protein sequence ID" value="SME93646.1"/>
    <property type="molecule type" value="Genomic_DNA"/>
</dbReference>
<dbReference type="InterPro" id="IPR050472">
    <property type="entry name" value="Anth_synth/Amidotransfase"/>
</dbReference>
<evidence type="ECO:0000259" key="2">
    <source>
        <dbReference type="Pfam" id="PF00117"/>
    </source>
</evidence>
<dbReference type="Gene3D" id="3.40.50.880">
    <property type="match status" value="1"/>
</dbReference>
<dbReference type="PROSITE" id="PS51273">
    <property type="entry name" value="GATASE_TYPE_1"/>
    <property type="match status" value="1"/>
</dbReference>
<evidence type="ECO:0000256" key="1">
    <source>
        <dbReference type="ARBA" id="ARBA00022962"/>
    </source>
</evidence>
<dbReference type="PRINTS" id="PR00099">
    <property type="entry name" value="CPSGATASE"/>
</dbReference>
<dbReference type="OrthoDB" id="9786812at2"/>
<protein>
    <submittedName>
        <fullName evidence="3">Para-aminobenzoate synthetase component 2</fullName>
    </submittedName>
</protein>
<gene>
    <name evidence="3" type="ORF">SAMN06296036_10245</name>
</gene>
<dbReference type="InterPro" id="IPR029062">
    <property type="entry name" value="Class_I_gatase-like"/>
</dbReference>
<organism evidence="3 4">
    <name type="scientific">Pseudobacteriovorax antillogorgiicola</name>
    <dbReference type="NCBI Taxonomy" id="1513793"/>
    <lineage>
        <taxon>Bacteria</taxon>
        <taxon>Pseudomonadati</taxon>
        <taxon>Bdellovibrionota</taxon>
        <taxon>Oligoflexia</taxon>
        <taxon>Oligoflexales</taxon>
        <taxon>Pseudobacteriovoracaceae</taxon>
        <taxon>Pseudobacteriovorax</taxon>
    </lineage>
</organism>
<dbReference type="GO" id="GO:0004049">
    <property type="term" value="F:anthranilate synthase activity"/>
    <property type="evidence" value="ECO:0007669"/>
    <property type="project" value="TreeGrafter"/>
</dbReference>
<dbReference type="Proteomes" id="UP000192907">
    <property type="component" value="Unassembled WGS sequence"/>
</dbReference>
<dbReference type="Pfam" id="PF00117">
    <property type="entry name" value="GATase"/>
    <property type="match status" value="1"/>
</dbReference>
<dbReference type="CDD" id="cd01743">
    <property type="entry name" value="GATase1_Anthranilate_Synthase"/>
    <property type="match status" value="1"/>
</dbReference>
<dbReference type="PANTHER" id="PTHR43418:SF4">
    <property type="entry name" value="MULTIFUNCTIONAL TRYPTOPHAN BIOSYNTHESIS PROTEIN"/>
    <property type="match status" value="1"/>
</dbReference>
<dbReference type="SUPFAM" id="SSF52317">
    <property type="entry name" value="Class I glutamine amidotransferase-like"/>
    <property type="match status" value="1"/>
</dbReference>
<dbReference type="InterPro" id="IPR006221">
    <property type="entry name" value="TrpG/PapA_dom"/>
</dbReference>
<evidence type="ECO:0000313" key="4">
    <source>
        <dbReference type="Proteomes" id="UP000192907"/>
    </source>
</evidence>
<dbReference type="PANTHER" id="PTHR43418">
    <property type="entry name" value="MULTIFUNCTIONAL TRYPTOPHAN BIOSYNTHESIS PROTEIN-RELATED"/>
    <property type="match status" value="1"/>
</dbReference>
<dbReference type="AlphaFoldDB" id="A0A1Y6B5P4"/>
<dbReference type="InterPro" id="IPR017926">
    <property type="entry name" value="GATASE"/>
</dbReference>
<accession>A0A1Y6B5P4</accession>
<reference evidence="4" key="1">
    <citation type="submission" date="2017-04" db="EMBL/GenBank/DDBJ databases">
        <authorList>
            <person name="Varghese N."/>
            <person name="Submissions S."/>
        </authorList>
    </citation>
    <scope>NUCLEOTIDE SEQUENCE [LARGE SCALE GENOMIC DNA]</scope>
    <source>
        <strain evidence="4">RKEM611</strain>
    </source>
</reference>
<dbReference type="PRINTS" id="PR00097">
    <property type="entry name" value="ANTSNTHASEII"/>
</dbReference>
<name>A0A1Y6B5P4_9BACT</name>
<proteinExistence type="predicted"/>
<evidence type="ECO:0000313" key="3">
    <source>
        <dbReference type="EMBL" id="SME93646.1"/>
    </source>
</evidence>
<dbReference type="RefSeq" id="WP_132315657.1">
    <property type="nucleotide sequence ID" value="NZ_FWZT01000002.1"/>
</dbReference>
<dbReference type="GO" id="GO:0005829">
    <property type="term" value="C:cytosol"/>
    <property type="evidence" value="ECO:0007669"/>
    <property type="project" value="TreeGrafter"/>
</dbReference>
<sequence>MILLIDNYDSFTFNVYQYLCQLGQKVKVVRNDKMAMSDIERMAPDAIVISPGPGNPDQAGITLETIETFAGSIPILGICLGHQSIAQAFGGRVIRAKTMMHGKTSPVSHTGRGLFQGLPKPLTVTRYHSLIVERKSLPKCFRITSETEDGVIMGIKHKRFPIEGIQFHPESYMTDSGLKILENFCAQLS</sequence>
<feature type="domain" description="Glutamine amidotransferase" evidence="2">
    <location>
        <begin position="3"/>
        <end position="187"/>
    </location>
</feature>
<dbReference type="NCBIfam" id="TIGR00566">
    <property type="entry name" value="trpG_papA"/>
    <property type="match status" value="1"/>
</dbReference>
<keyword evidence="4" id="KW-1185">Reference proteome</keyword>
<keyword evidence="1" id="KW-0315">Glutamine amidotransferase</keyword>
<dbReference type="PRINTS" id="PR00096">
    <property type="entry name" value="GATASE"/>
</dbReference>
<dbReference type="GO" id="GO:0000162">
    <property type="term" value="P:L-tryptophan biosynthetic process"/>
    <property type="evidence" value="ECO:0007669"/>
    <property type="project" value="TreeGrafter"/>
</dbReference>
<dbReference type="STRING" id="1513793.SAMN06296036_10245"/>
<dbReference type="FunFam" id="3.40.50.880:FF:000003">
    <property type="entry name" value="Anthranilate synthase component II"/>
    <property type="match status" value="1"/>
</dbReference>